<comment type="caution">
    <text evidence="2">The sequence shown here is derived from an EMBL/GenBank/DDBJ whole genome shotgun (WGS) entry which is preliminary data.</text>
</comment>
<evidence type="ECO:0000259" key="1">
    <source>
        <dbReference type="Pfam" id="PF00534"/>
    </source>
</evidence>
<keyword evidence="3" id="KW-1185">Reference proteome</keyword>
<keyword evidence="2" id="KW-0808">Transferase</keyword>
<protein>
    <submittedName>
        <fullName evidence="2">Glycosyltransferase</fullName>
        <ecNumber evidence="2">2.4.-.-</ecNumber>
    </submittedName>
</protein>
<dbReference type="EC" id="2.4.-.-" evidence="2"/>
<dbReference type="SUPFAM" id="SSF53756">
    <property type="entry name" value="UDP-Glycosyltransferase/glycogen phosphorylase"/>
    <property type="match status" value="1"/>
</dbReference>
<dbReference type="Pfam" id="PF00534">
    <property type="entry name" value="Glycos_transf_1"/>
    <property type="match status" value="1"/>
</dbReference>
<dbReference type="PANTHER" id="PTHR12526:SF630">
    <property type="entry name" value="GLYCOSYLTRANSFERASE"/>
    <property type="match status" value="1"/>
</dbReference>
<dbReference type="PANTHER" id="PTHR12526">
    <property type="entry name" value="GLYCOSYLTRANSFERASE"/>
    <property type="match status" value="1"/>
</dbReference>
<dbReference type="EMBL" id="JAUOEM010000006">
    <property type="protein sequence ID" value="MDO5988961.1"/>
    <property type="molecule type" value="Genomic_DNA"/>
</dbReference>
<organism evidence="2 3">
    <name type="scientific">Flavivirga amylovorans</name>
    <dbReference type="NCBI Taxonomy" id="870486"/>
    <lineage>
        <taxon>Bacteria</taxon>
        <taxon>Pseudomonadati</taxon>
        <taxon>Bacteroidota</taxon>
        <taxon>Flavobacteriia</taxon>
        <taxon>Flavobacteriales</taxon>
        <taxon>Flavobacteriaceae</taxon>
        <taxon>Flavivirga</taxon>
    </lineage>
</organism>
<dbReference type="RefSeq" id="WP_303283610.1">
    <property type="nucleotide sequence ID" value="NZ_BAABCZ010000012.1"/>
</dbReference>
<dbReference type="Gene3D" id="3.40.50.2000">
    <property type="entry name" value="Glycogen Phosphorylase B"/>
    <property type="match status" value="2"/>
</dbReference>
<feature type="domain" description="Glycosyl transferase family 1" evidence="1">
    <location>
        <begin position="187"/>
        <end position="340"/>
    </location>
</feature>
<gene>
    <name evidence="2" type="ORF">Q4Q39_16270</name>
</gene>
<proteinExistence type="predicted"/>
<evidence type="ECO:0000313" key="2">
    <source>
        <dbReference type="EMBL" id="MDO5988961.1"/>
    </source>
</evidence>
<accession>A0ABT8X4P9</accession>
<name>A0ABT8X4P9_9FLAO</name>
<evidence type="ECO:0000313" key="3">
    <source>
        <dbReference type="Proteomes" id="UP001176891"/>
    </source>
</evidence>
<dbReference type="InterPro" id="IPR001296">
    <property type="entry name" value="Glyco_trans_1"/>
</dbReference>
<dbReference type="Proteomes" id="UP001176891">
    <property type="component" value="Unassembled WGS sequence"/>
</dbReference>
<sequence length="361" mass="41632">MTHRKHICIIVDCLCGGGAEKVAASFSFLLKRNNYKVSIISLRDDITYKYTGELYNLGTKEPYIKKLKQLKKIVLFRKYYKEINADFYVDFRMRNRFLMESLLHLFVFKVEKMILSIQNYNIEYHIPKGFLFKKVYNKAKAIIPVSNDIVEELNSYYPFDNVSFIPNFVNKDLLVAFKLPQCSIPNNAVLAIGRLNLKVKQFDKLILSYKKTNACKKGIPLIILGDGPDKGKLEELIKVNNLLANVKLLGFVSNPYDYIKHCKFLVLCSKFEGMPLVILETLTLGKPVISFNCKSGPAELINHRKNGLLVKDQDFYELGKSIDLLQEDTELYNKCELNASNSVLKFSEKNIMNKWEQLFKG</sequence>
<reference evidence="2" key="1">
    <citation type="submission" date="2023-07" db="EMBL/GenBank/DDBJ databases">
        <title>Two novel species in the genus Flavivirga.</title>
        <authorList>
            <person name="Kwon K."/>
        </authorList>
    </citation>
    <scope>NUCLEOTIDE SEQUENCE</scope>
    <source>
        <strain evidence="2">KACC 14157</strain>
    </source>
</reference>
<dbReference type="GO" id="GO:0016757">
    <property type="term" value="F:glycosyltransferase activity"/>
    <property type="evidence" value="ECO:0007669"/>
    <property type="project" value="UniProtKB-KW"/>
</dbReference>
<keyword evidence="2" id="KW-0328">Glycosyltransferase</keyword>